<dbReference type="InterPro" id="IPR036225">
    <property type="entry name" value="SRP/SRP_N"/>
</dbReference>
<keyword evidence="13" id="KW-0378">Hydrolase</keyword>
<dbReference type="EMBL" id="QZAN01000027">
    <property type="protein sequence ID" value="THW63563.1"/>
    <property type="molecule type" value="Genomic_DNA"/>
</dbReference>
<keyword evidence="4" id="KW-0547">Nucleotide-binding</keyword>
<dbReference type="Gene3D" id="3.30.450.60">
    <property type="match status" value="1"/>
</dbReference>
<dbReference type="InterPro" id="IPR011012">
    <property type="entry name" value="Longin-like_dom_sf"/>
</dbReference>
<dbReference type="GO" id="GO:0005525">
    <property type="term" value="F:GTP binding"/>
    <property type="evidence" value="ECO:0007669"/>
    <property type="project" value="UniProtKB-KW"/>
</dbReference>
<feature type="domain" description="SRP54-type proteins GTP-binding" evidence="12">
    <location>
        <begin position="707"/>
        <end position="720"/>
    </location>
</feature>
<dbReference type="PANTHER" id="PTHR43134:SF1">
    <property type="entry name" value="SIGNAL RECOGNITION PARTICLE RECEPTOR SUBUNIT ALPHA"/>
    <property type="match status" value="1"/>
</dbReference>
<evidence type="ECO:0000256" key="4">
    <source>
        <dbReference type="ARBA" id="ARBA00022741"/>
    </source>
</evidence>
<evidence type="ECO:0000256" key="10">
    <source>
        <dbReference type="ARBA" id="ARBA00081194"/>
    </source>
</evidence>
<evidence type="ECO:0000256" key="7">
    <source>
        <dbReference type="ARBA" id="ARBA00023136"/>
    </source>
</evidence>
<dbReference type="FunFam" id="3.40.50.300:FF:000566">
    <property type="entry name" value="Signal recognition particle receptor subunit alpha"/>
    <property type="match status" value="1"/>
</dbReference>
<dbReference type="SUPFAM" id="SSF52540">
    <property type="entry name" value="P-loop containing nucleoside triphosphate hydrolases"/>
    <property type="match status" value="1"/>
</dbReference>
<dbReference type="GO" id="GO:0006614">
    <property type="term" value="P:SRP-dependent cotranslational protein targeting to membrane"/>
    <property type="evidence" value="ECO:0007669"/>
    <property type="project" value="InterPro"/>
</dbReference>
<feature type="compositionally biased region" description="Low complexity" evidence="11">
    <location>
        <begin position="297"/>
        <end position="308"/>
    </location>
</feature>
<dbReference type="SUPFAM" id="SSF64356">
    <property type="entry name" value="SNARE-like"/>
    <property type="match status" value="1"/>
</dbReference>
<comment type="similarity">
    <text evidence="2">Belongs to the GTP-binding SRP family.</text>
</comment>
<keyword evidence="8" id="KW-0675">Receptor</keyword>
<evidence type="ECO:0000256" key="6">
    <source>
        <dbReference type="ARBA" id="ARBA00023134"/>
    </source>
</evidence>
<dbReference type="Pfam" id="PF04086">
    <property type="entry name" value="SRP-alpha_N"/>
    <property type="match status" value="1"/>
</dbReference>
<feature type="compositionally biased region" description="Polar residues" evidence="11">
    <location>
        <begin position="1"/>
        <end position="10"/>
    </location>
</feature>
<dbReference type="GO" id="GO:0006886">
    <property type="term" value="P:intracellular protein transport"/>
    <property type="evidence" value="ECO:0007669"/>
    <property type="project" value="InterPro"/>
</dbReference>
<dbReference type="Pfam" id="PF02881">
    <property type="entry name" value="SRP54_N"/>
    <property type="match status" value="1"/>
</dbReference>
<evidence type="ECO:0000256" key="3">
    <source>
        <dbReference type="ARBA" id="ARBA00011870"/>
    </source>
</evidence>
<comment type="subunit">
    <text evidence="3">Heterodimer of an alpha and a beta chain.</text>
</comment>
<evidence type="ECO:0000256" key="11">
    <source>
        <dbReference type="SAM" id="MobiDB-lite"/>
    </source>
</evidence>
<dbReference type="InterPro" id="IPR003593">
    <property type="entry name" value="AAA+_ATPase"/>
</dbReference>
<keyword evidence="6" id="KW-0342">GTP-binding</keyword>
<evidence type="ECO:0000313" key="13">
    <source>
        <dbReference type="EMBL" id="THW63563.1"/>
    </source>
</evidence>
<dbReference type="SMART" id="SM00963">
    <property type="entry name" value="SRP54_N"/>
    <property type="match status" value="1"/>
</dbReference>
<protein>
    <recommendedName>
        <fullName evidence="9">Signal recognition particle receptor subunit alpha homolog</fullName>
    </recommendedName>
    <alternativeName>
        <fullName evidence="10">Docking protein alpha</fullName>
    </alternativeName>
</protein>
<dbReference type="SUPFAM" id="SSF47364">
    <property type="entry name" value="Domain of the SRP/SRP receptor G-proteins"/>
    <property type="match status" value="1"/>
</dbReference>
<evidence type="ECO:0000313" key="14">
    <source>
        <dbReference type="Proteomes" id="UP000310421"/>
    </source>
</evidence>
<feature type="compositionally biased region" description="Polar residues" evidence="11">
    <location>
        <begin position="348"/>
        <end position="366"/>
    </location>
</feature>
<name>A0A4S8ZA12_AURPU</name>
<dbReference type="SMART" id="SM00962">
    <property type="entry name" value="SRP54"/>
    <property type="match status" value="1"/>
</dbReference>
<dbReference type="CDD" id="cd14826">
    <property type="entry name" value="SR_alpha_SRX"/>
    <property type="match status" value="1"/>
</dbReference>
<keyword evidence="5" id="KW-0256">Endoplasmic reticulum</keyword>
<dbReference type="FunFam" id="1.20.120.140:FF:000009">
    <property type="entry name" value="Signal sequence receptor alpha subunit"/>
    <property type="match status" value="1"/>
</dbReference>
<dbReference type="InterPro" id="IPR007222">
    <property type="entry name" value="Sig_recog_particle_rcpt_asu_N"/>
</dbReference>
<evidence type="ECO:0000256" key="8">
    <source>
        <dbReference type="ARBA" id="ARBA00023170"/>
    </source>
</evidence>
<sequence length="734" mass="79573">MSLLESQQPDHTPRTTDHGASPNFVNLGGHTARQSQCGRWRVTINETKRQSVVLDTLRLPPTITLTFSYRPFNMLDAFEIITTSGVVVWSRTYAPVAQKVVNSLINDVFIEERAQSLQSQPRNATFKTDKYTLKYTHAKDSGLIFVAVYQSILHLSWVDNLLDVVRGLFIKQYANDLKKQNTTKLDCSQFGPTFDALIQKLDKTQASAPRPDDADIEPDSPTDLTPPSSSAGDDQDLPPPPVPALKKPAPRQVTDTISASTDATPIPTPDTSRPGSPAVSQLLEGKSPRGSRRSRKAALAASSAPASSGDEKSPSRKATAAKRPAAKPRRTWDAHGFGAEEDEDTVLDYSTQSLDNTPAASSTLQPVRTDEMGSRTAKGQFVLKDLDDEVDAILAESKSKKEEADTDESKGLVGTGLGAISGYFRNMVGGKTLTAADLVKPMKAMEDHLLNKNVAREAAVRLCESVERDLIGLKTSNFTTIDQTIRDSMAKALTRILTPTSSLDLLRSITSTTTGSNARPYVISIVGVNGVGKSTSLSKLAFFFLQNNFRVLVCAADTFRSGAVEQLRVHVRNLSELTARENLGHVDLYEKGYGKDAAQLAKEAVVYAGEHSYDVVLVDTAGRRHNDTRLMSSLTKFGQLANPDKIFMVGEALVGTDSVAQARNFSAQFIDRQGKGRGLDGFVISKCDTVGDMVGTLVSMVHATGIPVVFLGVGQHYGDLRGLNVGWAVDKLMK</sequence>
<dbReference type="AlphaFoldDB" id="A0A4S8ZA12"/>
<evidence type="ECO:0000256" key="9">
    <source>
        <dbReference type="ARBA" id="ARBA00071429"/>
    </source>
</evidence>
<comment type="caution">
    <text evidence="13">The sequence shown here is derived from an EMBL/GenBank/DDBJ whole genome shotgun (WGS) entry which is preliminary data.</text>
</comment>
<dbReference type="Pfam" id="PF00448">
    <property type="entry name" value="SRP54"/>
    <property type="match status" value="1"/>
</dbReference>
<organism evidence="13 14">
    <name type="scientific">Aureobasidium pullulans</name>
    <name type="common">Black yeast</name>
    <name type="synonym">Pullularia pullulans</name>
    <dbReference type="NCBI Taxonomy" id="5580"/>
    <lineage>
        <taxon>Eukaryota</taxon>
        <taxon>Fungi</taxon>
        <taxon>Dikarya</taxon>
        <taxon>Ascomycota</taxon>
        <taxon>Pezizomycotina</taxon>
        <taxon>Dothideomycetes</taxon>
        <taxon>Dothideomycetidae</taxon>
        <taxon>Dothideales</taxon>
        <taxon>Saccotheciaceae</taxon>
        <taxon>Aureobasidium</taxon>
    </lineage>
</organism>
<feature type="compositionally biased region" description="Low complexity" evidence="11">
    <location>
        <begin position="221"/>
        <end position="230"/>
    </location>
</feature>
<dbReference type="InterPro" id="IPR027417">
    <property type="entry name" value="P-loop_NTPase"/>
</dbReference>
<dbReference type="CDD" id="cd17876">
    <property type="entry name" value="SRalpha_C"/>
    <property type="match status" value="1"/>
</dbReference>
<dbReference type="Gene3D" id="3.40.50.300">
    <property type="entry name" value="P-loop containing nucleotide triphosphate hydrolases"/>
    <property type="match status" value="1"/>
</dbReference>
<dbReference type="InterPro" id="IPR013822">
    <property type="entry name" value="Signal_recog_particl_SRP54_hlx"/>
</dbReference>
<keyword evidence="7" id="KW-0472">Membrane</keyword>
<feature type="region of interest" description="Disordered" evidence="11">
    <location>
        <begin position="1"/>
        <end position="28"/>
    </location>
</feature>
<feature type="compositionally biased region" description="Polar residues" evidence="11">
    <location>
        <begin position="253"/>
        <end position="274"/>
    </location>
</feature>
<comment type="subcellular location">
    <subcellularLocation>
        <location evidence="1">Endoplasmic reticulum membrane</location>
        <topology evidence="1">Peripheral membrane protein</topology>
        <orientation evidence="1">Cytoplasmic side</orientation>
    </subcellularLocation>
</comment>
<dbReference type="PROSITE" id="PS00300">
    <property type="entry name" value="SRP54"/>
    <property type="match status" value="1"/>
</dbReference>
<dbReference type="PANTHER" id="PTHR43134">
    <property type="entry name" value="SIGNAL RECOGNITION PARTICLE RECEPTOR SUBUNIT ALPHA"/>
    <property type="match status" value="1"/>
</dbReference>
<dbReference type="GO" id="GO:0005047">
    <property type="term" value="F:signal recognition particle binding"/>
    <property type="evidence" value="ECO:0007669"/>
    <property type="project" value="InterPro"/>
</dbReference>
<evidence type="ECO:0000256" key="1">
    <source>
        <dbReference type="ARBA" id="ARBA00004397"/>
    </source>
</evidence>
<feature type="region of interest" description="Disordered" evidence="11">
    <location>
        <begin position="203"/>
        <end position="373"/>
    </location>
</feature>
<dbReference type="InterPro" id="IPR000897">
    <property type="entry name" value="SRP54_GTPase_dom"/>
</dbReference>
<proteinExistence type="inferred from homology"/>
<dbReference type="InterPro" id="IPR042101">
    <property type="entry name" value="SRP54_N_sf"/>
</dbReference>
<dbReference type="GO" id="GO:0005785">
    <property type="term" value="C:signal recognition particle receptor complex"/>
    <property type="evidence" value="ECO:0007669"/>
    <property type="project" value="InterPro"/>
</dbReference>
<dbReference type="SMART" id="SM00382">
    <property type="entry name" value="AAA"/>
    <property type="match status" value="1"/>
</dbReference>
<evidence type="ECO:0000256" key="5">
    <source>
        <dbReference type="ARBA" id="ARBA00022824"/>
    </source>
</evidence>
<dbReference type="GO" id="GO:0003924">
    <property type="term" value="F:GTPase activity"/>
    <property type="evidence" value="ECO:0007669"/>
    <property type="project" value="InterPro"/>
</dbReference>
<evidence type="ECO:0000259" key="12">
    <source>
        <dbReference type="PROSITE" id="PS00300"/>
    </source>
</evidence>
<gene>
    <name evidence="13" type="ORF">D6D20_03496</name>
</gene>
<accession>A0A4S8ZA12</accession>
<dbReference type="Proteomes" id="UP000310421">
    <property type="component" value="Unassembled WGS sequence"/>
</dbReference>
<reference evidence="13 14" key="1">
    <citation type="submission" date="2018-10" db="EMBL/GenBank/DDBJ databases">
        <title>Fifty Aureobasidium pullulans genomes reveal a recombining polyextremotolerant generalist.</title>
        <authorList>
            <person name="Gostincar C."/>
            <person name="Turk M."/>
            <person name="Zajc J."/>
            <person name="Gunde-Cimerman N."/>
        </authorList>
    </citation>
    <scope>NUCLEOTIDE SEQUENCE [LARGE SCALE GENOMIC DNA]</scope>
    <source>
        <strain evidence="13 14">EXF-10751</strain>
    </source>
</reference>
<dbReference type="Gene3D" id="1.20.120.140">
    <property type="entry name" value="Signal recognition particle SRP54, nucleotide-binding domain"/>
    <property type="match status" value="1"/>
</dbReference>
<evidence type="ECO:0000256" key="2">
    <source>
        <dbReference type="ARBA" id="ARBA00008531"/>
    </source>
</evidence>